<evidence type="ECO:0000256" key="4">
    <source>
        <dbReference type="ARBA" id="ARBA00023125"/>
    </source>
</evidence>
<dbReference type="CDD" id="cd08459">
    <property type="entry name" value="PBP2_DntR_NahR_LinR_like"/>
    <property type="match status" value="1"/>
</dbReference>
<keyword evidence="4" id="KW-0238">DNA-binding</keyword>
<sequence length="321" mass="36235">MKIDDGKNLSLDQLLLFQAILKERSVTGAAEALGLNQPTVSQSLRRLRGILGDELFIRSGRGVEPTSRALELVEPVERILTILAREVLARSDFSPRDSDRHFVINTTDLGEITFVPSILRRFRAESQRITLEAKCLKPQDLMNAMRLGDVDLALGYFPELTAHSVYSQSLADHPFVCLARKGHPLIRDGLSVEEFRCAEHVGLIGEGHAQRRMEDRINSAGIDRKVAFRSQNYASIPFIVRDSDLIATVPKMLAFCFAEFLEIEVFKPPIPIEPIHLKQYWTERQHKDPGQIWLRRIVAEIFLNNDPAANFKVGNGSDEKP</sequence>
<organism evidence="8 9">
    <name type="scientific">Rhizobium alvei</name>
    <dbReference type="NCBI Taxonomy" id="1132659"/>
    <lineage>
        <taxon>Bacteria</taxon>
        <taxon>Pseudomonadati</taxon>
        <taxon>Pseudomonadota</taxon>
        <taxon>Alphaproteobacteria</taxon>
        <taxon>Hyphomicrobiales</taxon>
        <taxon>Rhizobiaceae</taxon>
        <taxon>Rhizobium/Agrobacterium group</taxon>
        <taxon>Rhizobium</taxon>
    </lineage>
</organism>
<keyword evidence="5" id="KW-0010">Activator</keyword>
<dbReference type="InterPro" id="IPR036390">
    <property type="entry name" value="WH_DNA-bd_sf"/>
</dbReference>
<dbReference type="PROSITE" id="PS50931">
    <property type="entry name" value="HTH_LYSR"/>
    <property type="match status" value="1"/>
</dbReference>
<dbReference type="Gene3D" id="3.40.190.10">
    <property type="entry name" value="Periplasmic binding protein-like II"/>
    <property type="match status" value="2"/>
</dbReference>
<name>A0ABT8YQY4_9HYPH</name>
<dbReference type="PANTHER" id="PTHR30118">
    <property type="entry name" value="HTH-TYPE TRANSCRIPTIONAL REGULATOR LEUO-RELATED"/>
    <property type="match status" value="1"/>
</dbReference>
<keyword evidence="3" id="KW-0805">Transcription regulation</keyword>
<feature type="domain" description="HTH lysR-type" evidence="7">
    <location>
        <begin position="9"/>
        <end position="66"/>
    </location>
</feature>
<dbReference type="InterPro" id="IPR050389">
    <property type="entry name" value="LysR-type_TF"/>
</dbReference>
<proteinExistence type="inferred from homology"/>
<dbReference type="Proteomes" id="UP001174932">
    <property type="component" value="Unassembled WGS sequence"/>
</dbReference>
<evidence type="ECO:0000313" key="9">
    <source>
        <dbReference type="Proteomes" id="UP001174932"/>
    </source>
</evidence>
<evidence type="ECO:0000313" key="8">
    <source>
        <dbReference type="EMBL" id="MDO6966151.1"/>
    </source>
</evidence>
<comment type="similarity">
    <text evidence="1">Belongs to the LysR transcriptional regulatory family.</text>
</comment>
<keyword evidence="6" id="KW-0804">Transcription</keyword>
<reference evidence="8" key="2">
    <citation type="submission" date="2023-07" db="EMBL/GenBank/DDBJ databases">
        <authorList>
            <person name="Shen H."/>
        </authorList>
    </citation>
    <scope>NUCLEOTIDE SEQUENCE</scope>
    <source>
        <strain evidence="8">TNR-22</strain>
    </source>
</reference>
<dbReference type="PRINTS" id="PR00039">
    <property type="entry name" value="HTHLYSR"/>
</dbReference>
<dbReference type="Gene3D" id="1.10.10.10">
    <property type="entry name" value="Winged helix-like DNA-binding domain superfamily/Winged helix DNA-binding domain"/>
    <property type="match status" value="1"/>
</dbReference>
<dbReference type="SUPFAM" id="SSF46785">
    <property type="entry name" value="Winged helix' DNA-binding domain"/>
    <property type="match status" value="1"/>
</dbReference>
<dbReference type="InterPro" id="IPR000847">
    <property type="entry name" value="LysR_HTH_N"/>
</dbReference>
<evidence type="ECO:0000256" key="5">
    <source>
        <dbReference type="ARBA" id="ARBA00023159"/>
    </source>
</evidence>
<protein>
    <submittedName>
        <fullName evidence="8">LysR family transcriptional regulator</fullName>
    </submittedName>
</protein>
<dbReference type="Pfam" id="PF00126">
    <property type="entry name" value="HTH_1"/>
    <property type="match status" value="1"/>
</dbReference>
<dbReference type="InterPro" id="IPR036388">
    <property type="entry name" value="WH-like_DNA-bd_sf"/>
</dbReference>
<dbReference type="SUPFAM" id="SSF53850">
    <property type="entry name" value="Periplasmic binding protein-like II"/>
    <property type="match status" value="1"/>
</dbReference>
<evidence type="ECO:0000256" key="1">
    <source>
        <dbReference type="ARBA" id="ARBA00009437"/>
    </source>
</evidence>
<dbReference type="InterPro" id="IPR005119">
    <property type="entry name" value="LysR_subst-bd"/>
</dbReference>
<dbReference type="RefSeq" id="WP_304378071.1">
    <property type="nucleotide sequence ID" value="NZ_JAUOZU010000015.1"/>
</dbReference>
<comment type="caution">
    <text evidence="8">The sequence shown here is derived from an EMBL/GenBank/DDBJ whole genome shotgun (WGS) entry which is preliminary data.</text>
</comment>
<dbReference type="PANTHER" id="PTHR30118:SF15">
    <property type="entry name" value="TRANSCRIPTIONAL REGULATORY PROTEIN"/>
    <property type="match status" value="1"/>
</dbReference>
<keyword evidence="2" id="KW-0536">Nodulation</keyword>
<evidence type="ECO:0000256" key="3">
    <source>
        <dbReference type="ARBA" id="ARBA00023015"/>
    </source>
</evidence>
<keyword evidence="9" id="KW-1185">Reference proteome</keyword>
<dbReference type="Pfam" id="PF03466">
    <property type="entry name" value="LysR_substrate"/>
    <property type="match status" value="1"/>
</dbReference>
<gene>
    <name evidence="8" type="ORF">Q4481_19535</name>
</gene>
<dbReference type="EMBL" id="JAUOZU010000015">
    <property type="protein sequence ID" value="MDO6966151.1"/>
    <property type="molecule type" value="Genomic_DNA"/>
</dbReference>
<reference evidence="8" key="1">
    <citation type="journal article" date="2015" name="Int. J. Syst. Evol. Microbiol.">
        <title>Rhizobium alvei sp. nov., isolated from a freshwater river.</title>
        <authorList>
            <person name="Sheu S.Y."/>
            <person name="Huang H.W."/>
            <person name="Young C.C."/>
            <person name="Chen W.M."/>
        </authorList>
    </citation>
    <scope>NUCLEOTIDE SEQUENCE</scope>
    <source>
        <strain evidence="8">TNR-22</strain>
    </source>
</reference>
<accession>A0ABT8YQY4</accession>
<evidence type="ECO:0000256" key="2">
    <source>
        <dbReference type="ARBA" id="ARBA00022458"/>
    </source>
</evidence>
<evidence type="ECO:0000256" key="6">
    <source>
        <dbReference type="ARBA" id="ARBA00023163"/>
    </source>
</evidence>
<evidence type="ECO:0000259" key="7">
    <source>
        <dbReference type="PROSITE" id="PS50931"/>
    </source>
</evidence>